<dbReference type="HOGENOM" id="CLU_114051_2_1_9"/>
<dbReference type="InterPro" id="IPR025707">
    <property type="entry name" value="DNA_bp_PD1"/>
</dbReference>
<evidence type="ECO:0000313" key="3">
    <source>
        <dbReference type="Proteomes" id="UP000003821"/>
    </source>
</evidence>
<reference evidence="2 3" key="1">
    <citation type="submission" date="2009-08" db="EMBL/GenBank/DDBJ databases">
        <authorList>
            <person name="Muzny D."/>
            <person name="Qin X."/>
            <person name="Deng J."/>
            <person name="Jiang H."/>
            <person name="Liu Y."/>
            <person name="Qu J."/>
            <person name="Song X.-Z."/>
            <person name="Zhang L."/>
            <person name="Thornton R."/>
            <person name="Coyle M."/>
            <person name="Francisco L."/>
            <person name="Jackson L."/>
            <person name="Javaid M."/>
            <person name="Korchina V."/>
            <person name="Kovar C."/>
            <person name="Mata R."/>
            <person name="Mathew T."/>
            <person name="Ngo R."/>
            <person name="Nguyen L."/>
            <person name="Nguyen N."/>
            <person name="Okwuonu G."/>
            <person name="Ongeri F."/>
            <person name="Pham C."/>
            <person name="Simmons D."/>
            <person name="Wilczek-Boney K."/>
            <person name="Hale W."/>
            <person name="Jakkamsetti A."/>
            <person name="Pham P."/>
            <person name="Ruth R."/>
            <person name="San Lucas F."/>
            <person name="Warren J."/>
            <person name="Zhang J."/>
            <person name="Zhao Z."/>
            <person name="Zhou C."/>
            <person name="Zhu D."/>
            <person name="Lee S."/>
            <person name="Bess C."/>
            <person name="Blankenburg K."/>
            <person name="Forbes L."/>
            <person name="Fu Q."/>
            <person name="Gubbala S."/>
            <person name="Hirani K."/>
            <person name="Jayaseelan J.C."/>
            <person name="Lara F."/>
            <person name="Munidasa M."/>
            <person name="Palculict T."/>
            <person name="Patil S."/>
            <person name="Pu L.-L."/>
            <person name="Saada N."/>
            <person name="Tang L."/>
            <person name="Weissenberger G."/>
            <person name="Zhu Y."/>
            <person name="Hemphill L."/>
            <person name="Shang Y."/>
            <person name="Youmans B."/>
            <person name="Ayvaz T."/>
            <person name="Ross M."/>
            <person name="Santibanez J."/>
            <person name="Aqrawi P."/>
            <person name="Gross S."/>
            <person name="Joshi V."/>
            <person name="Fowler G."/>
            <person name="Nazareth L."/>
            <person name="Reid J."/>
            <person name="Worley K."/>
            <person name="Petrosino J."/>
            <person name="Highlander S."/>
            <person name="Gibbs R."/>
            <person name="Gibbs R."/>
        </authorList>
    </citation>
    <scope>NUCLEOTIDE SEQUENCE [LARGE SCALE GENOMIC DNA]</scope>
    <source>
        <strain evidence="2 3">ATCC 51170</strain>
    </source>
</reference>
<dbReference type="Gene3D" id="3.30.1330.80">
    <property type="entry name" value="Hypothetical protein, similar to alpha- acetolactate decarboxylase, domain 2"/>
    <property type="match status" value="1"/>
</dbReference>
<protein>
    <recommendedName>
        <fullName evidence="1">PPC domain-containing protein</fullName>
    </recommendedName>
</protein>
<gene>
    <name evidence="2" type="ORF">HMPREF0078_1727</name>
</gene>
<dbReference type="Pfam" id="PF03479">
    <property type="entry name" value="PCC"/>
    <property type="match status" value="1"/>
</dbReference>
<dbReference type="SUPFAM" id="SSF117856">
    <property type="entry name" value="AF0104/ALDC/Ptd012-like"/>
    <property type="match status" value="1"/>
</dbReference>
<dbReference type="EMBL" id="ACXU01000024">
    <property type="protein sequence ID" value="EEU11858.1"/>
    <property type="molecule type" value="Genomic_DNA"/>
</dbReference>
<accession>C7HWS6</accession>
<keyword evidence="3" id="KW-1185">Reference proteome</keyword>
<sequence>MGIIIKEKIRRKMKGLYMIYKRFDDKLVIRLKKGDKLVESVRKILEKENVKAGFLTGIGATDNLDIGLFDPETKDYNIKKYEEDLEIANLCGNISNKDGKLYTHFHITCGKAKTNALTGDIAGEAIAGHLNEAIISLTAEIFVTIIDGDINRKFDEELGLNLIEF</sequence>
<feature type="domain" description="PPC" evidence="1">
    <location>
        <begin position="21"/>
        <end position="165"/>
    </location>
</feature>
<dbReference type="Proteomes" id="UP000003821">
    <property type="component" value="Unassembled WGS sequence"/>
</dbReference>
<dbReference type="PROSITE" id="PS51742">
    <property type="entry name" value="PPC"/>
    <property type="match status" value="1"/>
</dbReference>
<proteinExistence type="predicted"/>
<dbReference type="CDD" id="cd11378">
    <property type="entry name" value="DUF296"/>
    <property type="match status" value="1"/>
</dbReference>
<comment type="caution">
    <text evidence="2">The sequence shown here is derived from an EMBL/GenBank/DDBJ whole genome shotgun (WGS) entry which is preliminary data.</text>
</comment>
<dbReference type="AlphaFoldDB" id="C7HWS6"/>
<name>C7HWS6_9FIRM</name>
<dbReference type="PIRSF" id="PIRSF016702">
    <property type="entry name" value="DNA_bp_PD1"/>
    <property type="match status" value="1"/>
</dbReference>
<dbReference type="eggNOG" id="COG1661">
    <property type="taxonomic scope" value="Bacteria"/>
</dbReference>
<dbReference type="PANTHER" id="PTHR34988:SF1">
    <property type="entry name" value="DNA-BINDING PROTEIN"/>
    <property type="match status" value="1"/>
</dbReference>
<evidence type="ECO:0000313" key="2">
    <source>
        <dbReference type="EMBL" id="EEU11858.1"/>
    </source>
</evidence>
<dbReference type="InterPro" id="IPR005175">
    <property type="entry name" value="PPC_dom"/>
</dbReference>
<organism evidence="2 3">
    <name type="scientific">Anaerococcus vaginalis ATCC 51170</name>
    <dbReference type="NCBI Taxonomy" id="655811"/>
    <lineage>
        <taxon>Bacteria</taxon>
        <taxon>Bacillati</taxon>
        <taxon>Bacillota</taxon>
        <taxon>Tissierellia</taxon>
        <taxon>Tissierellales</taxon>
        <taxon>Peptoniphilaceae</taxon>
        <taxon>Anaerococcus</taxon>
    </lineage>
</organism>
<dbReference type="PANTHER" id="PTHR34988">
    <property type="entry name" value="PROTEIN, PUTATIVE-RELATED"/>
    <property type="match status" value="1"/>
</dbReference>
<evidence type="ECO:0000259" key="1">
    <source>
        <dbReference type="PROSITE" id="PS51742"/>
    </source>
</evidence>